<feature type="compositionally biased region" description="Low complexity" evidence="1">
    <location>
        <begin position="67"/>
        <end position="82"/>
    </location>
</feature>
<evidence type="ECO:0000313" key="4">
    <source>
        <dbReference type="Proteomes" id="UP000296374"/>
    </source>
</evidence>
<evidence type="ECO:0000313" key="3">
    <source>
        <dbReference type="EMBL" id="QBX34623.1"/>
    </source>
</evidence>
<feature type="domain" description="Helix-turn-helix" evidence="2">
    <location>
        <begin position="20"/>
        <end position="63"/>
    </location>
</feature>
<proteinExistence type="predicted"/>
<dbReference type="KEGG" id="plia:E4191_07775"/>
<sequence>MPCKKWRWLMGRHETIRGPYSPETLAERWGVSSETIRQMTHRGELPSFRVGRSIRIPAQAVEDIECGKSASDGSKAVSSSAGNQMMVGGSDFVLKHSAERKPKQRP</sequence>
<evidence type="ECO:0000256" key="1">
    <source>
        <dbReference type="SAM" id="MobiDB-lite"/>
    </source>
</evidence>
<dbReference type="GO" id="GO:0003677">
    <property type="term" value="F:DNA binding"/>
    <property type="evidence" value="ECO:0007669"/>
    <property type="project" value="InterPro"/>
</dbReference>
<dbReference type="AlphaFoldDB" id="A0A4P7HLV9"/>
<reference evidence="4" key="1">
    <citation type="submission" date="2019-03" db="EMBL/GenBank/DDBJ databases">
        <authorList>
            <person name="Li J."/>
        </authorList>
    </citation>
    <scope>NUCLEOTIDE SEQUENCE [LARGE SCALE GENOMIC DNA]</scope>
    <source>
        <strain evidence="4">2251</strain>
    </source>
</reference>
<dbReference type="Pfam" id="PF12728">
    <property type="entry name" value="HTH_17"/>
    <property type="match status" value="1"/>
</dbReference>
<evidence type="ECO:0000259" key="2">
    <source>
        <dbReference type="Pfam" id="PF12728"/>
    </source>
</evidence>
<dbReference type="InterPro" id="IPR010093">
    <property type="entry name" value="SinI_DNA-bd"/>
</dbReference>
<accession>A0A4P7HLV9</accession>
<dbReference type="SUPFAM" id="SSF46955">
    <property type="entry name" value="Putative DNA-binding domain"/>
    <property type="match status" value="1"/>
</dbReference>
<dbReference type="InterPro" id="IPR009061">
    <property type="entry name" value="DNA-bd_dom_put_sf"/>
</dbReference>
<name>A0A4P7HLV9_9RHOB</name>
<gene>
    <name evidence="3" type="ORF">E4191_07775</name>
</gene>
<feature type="region of interest" description="Disordered" evidence="1">
    <location>
        <begin position="67"/>
        <end position="106"/>
    </location>
</feature>
<dbReference type="InterPro" id="IPR041657">
    <property type="entry name" value="HTH_17"/>
</dbReference>
<dbReference type="NCBIfam" id="TIGR01764">
    <property type="entry name" value="excise"/>
    <property type="match status" value="1"/>
</dbReference>
<dbReference type="Proteomes" id="UP000296374">
    <property type="component" value="Chromosome"/>
</dbReference>
<dbReference type="EMBL" id="CP038439">
    <property type="protein sequence ID" value="QBX34623.1"/>
    <property type="molecule type" value="Genomic_DNA"/>
</dbReference>
<organism evidence="3 4">
    <name type="scientific">Paracoccus liaowanqingii</name>
    <dbReference type="NCBI Taxonomy" id="2560053"/>
    <lineage>
        <taxon>Bacteria</taxon>
        <taxon>Pseudomonadati</taxon>
        <taxon>Pseudomonadota</taxon>
        <taxon>Alphaproteobacteria</taxon>
        <taxon>Rhodobacterales</taxon>
        <taxon>Paracoccaceae</taxon>
        <taxon>Paracoccus</taxon>
    </lineage>
</organism>
<protein>
    <submittedName>
        <fullName evidence="3">Helix-turn-helix domain-containing protein</fullName>
    </submittedName>
</protein>
<feature type="compositionally biased region" description="Basic and acidic residues" evidence="1">
    <location>
        <begin position="93"/>
        <end position="106"/>
    </location>
</feature>